<organism evidence="1">
    <name type="scientific">Anguilla anguilla</name>
    <name type="common">European freshwater eel</name>
    <name type="synonym">Muraena anguilla</name>
    <dbReference type="NCBI Taxonomy" id="7936"/>
    <lineage>
        <taxon>Eukaryota</taxon>
        <taxon>Metazoa</taxon>
        <taxon>Chordata</taxon>
        <taxon>Craniata</taxon>
        <taxon>Vertebrata</taxon>
        <taxon>Euteleostomi</taxon>
        <taxon>Actinopterygii</taxon>
        <taxon>Neopterygii</taxon>
        <taxon>Teleostei</taxon>
        <taxon>Anguilliformes</taxon>
        <taxon>Anguillidae</taxon>
        <taxon>Anguilla</taxon>
    </lineage>
</organism>
<evidence type="ECO:0000313" key="1">
    <source>
        <dbReference type="EMBL" id="JAH03642.1"/>
    </source>
</evidence>
<sequence>MLGKDLFEIKVIPMFSGPRSPPSDNAAENATCCSLSRPFCSAM</sequence>
<reference evidence="1" key="1">
    <citation type="submission" date="2014-11" db="EMBL/GenBank/DDBJ databases">
        <authorList>
            <person name="Amaro Gonzalez C."/>
        </authorList>
    </citation>
    <scope>NUCLEOTIDE SEQUENCE</scope>
</reference>
<dbReference type="EMBL" id="GBXM01104935">
    <property type="protein sequence ID" value="JAH03642.1"/>
    <property type="molecule type" value="Transcribed_RNA"/>
</dbReference>
<dbReference type="AlphaFoldDB" id="A0A0E9PH84"/>
<proteinExistence type="predicted"/>
<accession>A0A0E9PH84</accession>
<protein>
    <submittedName>
        <fullName evidence="1">Uncharacterized protein</fullName>
    </submittedName>
</protein>
<reference evidence="1" key="2">
    <citation type="journal article" date="2015" name="Fish Shellfish Immunol.">
        <title>Early steps in the European eel (Anguilla anguilla)-Vibrio vulnificus interaction in the gills: Role of the RtxA13 toxin.</title>
        <authorList>
            <person name="Callol A."/>
            <person name="Pajuelo D."/>
            <person name="Ebbesson L."/>
            <person name="Teles M."/>
            <person name="MacKenzie S."/>
            <person name="Amaro C."/>
        </authorList>
    </citation>
    <scope>NUCLEOTIDE SEQUENCE</scope>
</reference>
<name>A0A0E9PH84_ANGAN</name>